<feature type="repeat" description="TPR" evidence="4">
    <location>
        <begin position="163"/>
        <end position="196"/>
    </location>
</feature>
<evidence type="ECO:0000313" key="8">
    <source>
        <dbReference type="Proteomes" id="UP000557307"/>
    </source>
</evidence>
<dbReference type="InterPro" id="IPR036890">
    <property type="entry name" value="HATPase_C_sf"/>
</dbReference>
<dbReference type="CDD" id="cd00082">
    <property type="entry name" value="HisKA"/>
    <property type="match status" value="1"/>
</dbReference>
<evidence type="ECO:0000256" key="3">
    <source>
        <dbReference type="ARBA" id="ARBA00022553"/>
    </source>
</evidence>
<keyword evidence="7" id="KW-0808">Transferase</keyword>
<dbReference type="SUPFAM" id="SSF48452">
    <property type="entry name" value="TPR-like"/>
    <property type="match status" value="2"/>
</dbReference>
<dbReference type="Gene3D" id="1.10.287.130">
    <property type="match status" value="1"/>
</dbReference>
<dbReference type="PANTHER" id="PTHR43065">
    <property type="entry name" value="SENSOR HISTIDINE KINASE"/>
    <property type="match status" value="1"/>
</dbReference>
<dbReference type="SUPFAM" id="SSF47384">
    <property type="entry name" value="Homodimeric domain of signal transducing histidine kinase"/>
    <property type="match status" value="1"/>
</dbReference>
<feature type="domain" description="Histidine kinase" evidence="6">
    <location>
        <begin position="458"/>
        <end position="697"/>
    </location>
</feature>
<dbReference type="EC" id="2.7.13.3" evidence="2"/>
<dbReference type="InterPro" id="IPR004358">
    <property type="entry name" value="Sig_transdc_His_kin-like_C"/>
</dbReference>
<comment type="catalytic activity">
    <reaction evidence="1">
        <text>ATP + protein L-histidine = ADP + protein N-phospho-L-histidine.</text>
        <dbReference type="EC" id="2.7.13.3"/>
    </reaction>
</comment>
<feature type="repeat" description="TPR" evidence="4">
    <location>
        <begin position="243"/>
        <end position="276"/>
    </location>
</feature>
<dbReference type="InterPro" id="IPR036097">
    <property type="entry name" value="HisK_dim/P_sf"/>
</dbReference>
<keyword evidence="3" id="KW-0597">Phosphoprotein</keyword>
<dbReference type="SMART" id="SM00028">
    <property type="entry name" value="TPR"/>
    <property type="match status" value="5"/>
</dbReference>
<comment type="caution">
    <text evidence="7">The sequence shown here is derived from an EMBL/GenBank/DDBJ whole genome shotgun (WGS) entry which is preliminary data.</text>
</comment>
<accession>A0A840TYG6</accession>
<keyword evidence="5" id="KW-0812">Transmembrane</keyword>
<gene>
    <name evidence="7" type="ORF">HNQ92_003395</name>
</gene>
<dbReference type="Proteomes" id="UP000557307">
    <property type="component" value="Unassembled WGS sequence"/>
</dbReference>
<dbReference type="SUPFAM" id="SSF55874">
    <property type="entry name" value="ATPase domain of HSP90 chaperone/DNA topoisomerase II/histidine kinase"/>
    <property type="match status" value="1"/>
</dbReference>
<keyword evidence="8" id="KW-1185">Reference proteome</keyword>
<evidence type="ECO:0000256" key="1">
    <source>
        <dbReference type="ARBA" id="ARBA00000085"/>
    </source>
</evidence>
<name>A0A840TYG6_9BACT</name>
<reference evidence="7 8" key="1">
    <citation type="submission" date="2020-08" db="EMBL/GenBank/DDBJ databases">
        <title>Genomic Encyclopedia of Type Strains, Phase IV (KMG-IV): sequencing the most valuable type-strain genomes for metagenomic binning, comparative biology and taxonomic classification.</title>
        <authorList>
            <person name="Goeker M."/>
        </authorList>
    </citation>
    <scope>NUCLEOTIDE SEQUENCE [LARGE SCALE GENOMIC DNA]</scope>
    <source>
        <strain evidence="7 8">DSM 105074</strain>
    </source>
</reference>
<dbReference type="PROSITE" id="PS50005">
    <property type="entry name" value="TPR"/>
    <property type="match status" value="3"/>
</dbReference>
<feature type="transmembrane region" description="Helical" evidence="5">
    <location>
        <begin position="392"/>
        <end position="409"/>
    </location>
</feature>
<sequence>MSKSKYLEARRNVVIFLIPRKVVHYGETPQPPPLSMKTEVLSLVQIVRLALGLCLLAGAGRAQQSPSDSLKQLLTQPLPDTSRALLLERLGSALMYSRPAEAMRYVQEGLTLSEQKKYPRGIARNRNRLGSIYRTVGSYTQALEAHLEALKVAQQHHDLEGMARAYNSIGILYSEQKDSRKAIEYFTRTKALAEQLNDAELVEISLTNIGTDYALLGQLDSALVYTLRAYEMAAKNPDESTSSVLFINLGNIHYRQKNYPLALEYYRRSLPLSEAAEDQRNLSQTYFEMARVFQQTRSLDSCRYYAEKALRLAQDVKNPKNILDAATLLAALYEPTDLARAYRYYQQAMAAKDQMFAQEKVRQLENLGFKEELNRQQLEYEQIQYRSLVQTYALLAGIVVALLIAFLLYRNMRTRQKANQLLQYQKDELQHTLTELKATQAQLIQSEKMASLGELTAGIAHEIQNPLNFVNNYSELNLELIDEMRQELERGDLEEIQLLATDLEENERKILRHGKQAEAIVRGMQQHSRRSSGTRELTDLNALAQEYVELAYNGMSAKDKLSKNVLTLDFDASLPKVALIPGDVGRVILNLMNNAFYAVMEKKETQPEAYEPAIKVTTRALDRAVEIRVKDNGTGIPEKYLDKLFQPFFTTKPTGQGTGLGLSLAYDIVIKGHSGQLNVESTEGAGTTFSVQIPQRG</sequence>
<dbReference type="EMBL" id="JACHGF010000005">
    <property type="protein sequence ID" value="MBB5285238.1"/>
    <property type="molecule type" value="Genomic_DNA"/>
</dbReference>
<dbReference type="GO" id="GO:0000155">
    <property type="term" value="F:phosphorelay sensor kinase activity"/>
    <property type="evidence" value="ECO:0007669"/>
    <property type="project" value="InterPro"/>
</dbReference>
<keyword evidence="4" id="KW-0802">TPR repeat</keyword>
<dbReference type="InterPro" id="IPR019734">
    <property type="entry name" value="TPR_rpt"/>
</dbReference>
<organism evidence="7 8">
    <name type="scientific">Rhabdobacter roseus</name>
    <dbReference type="NCBI Taxonomy" id="1655419"/>
    <lineage>
        <taxon>Bacteria</taxon>
        <taxon>Pseudomonadati</taxon>
        <taxon>Bacteroidota</taxon>
        <taxon>Cytophagia</taxon>
        <taxon>Cytophagales</taxon>
        <taxon>Cytophagaceae</taxon>
        <taxon>Rhabdobacter</taxon>
    </lineage>
</organism>
<dbReference type="Pfam" id="PF13424">
    <property type="entry name" value="TPR_12"/>
    <property type="match status" value="2"/>
</dbReference>
<dbReference type="PANTHER" id="PTHR43065:SF42">
    <property type="entry name" value="TWO-COMPONENT SENSOR PPRA"/>
    <property type="match status" value="1"/>
</dbReference>
<dbReference type="InterPro" id="IPR005467">
    <property type="entry name" value="His_kinase_dom"/>
</dbReference>
<dbReference type="InterPro" id="IPR011990">
    <property type="entry name" value="TPR-like_helical_dom_sf"/>
</dbReference>
<dbReference type="Pfam" id="PF02518">
    <property type="entry name" value="HATPase_c"/>
    <property type="match status" value="1"/>
</dbReference>
<evidence type="ECO:0000256" key="5">
    <source>
        <dbReference type="SAM" id="Phobius"/>
    </source>
</evidence>
<protein>
    <recommendedName>
        <fullName evidence="2">histidine kinase</fullName>
        <ecNumber evidence="2">2.7.13.3</ecNumber>
    </recommendedName>
</protein>
<dbReference type="Gene3D" id="1.25.40.10">
    <property type="entry name" value="Tetratricopeptide repeat domain"/>
    <property type="match status" value="2"/>
</dbReference>
<evidence type="ECO:0000256" key="4">
    <source>
        <dbReference type="PROSITE-ProRule" id="PRU00339"/>
    </source>
</evidence>
<dbReference type="PROSITE" id="PS50109">
    <property type="entry name" value="HIS_KIN"/>
    <property type="match status" value="1"/>
</dbReference>
<dbReference type="PRINTS" id="PR00344">
    <property type="entry name" value="BCTRLSENSOR"/>
</dbReference>
<dbReference type="InterPro" id="IPR003594">
    <property type="entry name" value="HATPase_dom"/>
</dbReference>
<proteinExistence type="predicted"/>
<evidence type="ECO:0000259" key="6">
    <source>
        <dbReference type="PROSITE" id="PS50109"/>
    </source>
</evidence>
<feature type="repeat" description="TPR" evidence="4">
    <location>
        <begin position="123"/>
        <end position="156"/>
    </location>
</feature>
<dbReference type="RefSeq" id="WP_246440312.1">
    <property type="nucleotide sequence ID" value="NZ_JACHGF010000005.1"/>
</dbReference>
<dbReference type="InterPro" id="IPR003661">
    <property type="entry name" value="HisK_dim/P_dom"/>
</dbReference>
<dbReference type="AlphaFoldDB" id="A0A840TYG6"/>
<keyword evidence="5" id="KW-1133">Transmembrane helix</keyword>
<keyword evidence="5" id="KW-0472">Membrane</keyword>
<keyword evidence="7" id="KW-0418">Kinase</keyword>
<dbReference type="Gene3D" id="3.30.565.10">
    <property type="entry name" value="Histidine kinase-like ATPase, C-terminal domain"/>
    <property type="match status" value="1"/>
</dbReference>
<evidence type="ECO:0000256" key="2">
    <source>
        <dbReference type="ARBA" id="ARBA00012438"/>
    </source>
</evidence>
<evidence type="ECO:0000313" key="7">
    <source>
        <dbReference type="EMBL" id="MBB5285238.1"/>
    </source>
</evidence>
<dbReference type="SMART" id="SM00387">
    <property type="entry name" value="HATPase_c"/>
    <property type="match status" value="1"/>
</dbReference>